<keyword evidence="4 11" id="KW-0812">Transmembrane</keyword>
<protein>
    <submittedName>
        <fullName evidence="12">Uncharacterized protein</fullName>
    </submittedName>
</protein>
<dbReference type="Pfam" id="PF09753">
    <property type="entry name" value="Use1"/>
    <property type="match status" value="1"/>
</dbReference>
<feature type="region of interest" description="Disordered" evidence="10">
    <location>
        <begin position="91"/>
        <end position="189"/>
    </location>
</feature>
<feature type="compositionally biased region" description="Low complexity" evidence="10">
    <location>
        <begin position="151"/>
        <end position="189"/>
    </location>
</feature>
<proteinExistence type="inferred from homology"/>
<keyword evidence="6" id="KW-0931">ER-Golgi transport</keyword>
<evidence type="ECO:0000256" key="9">
    <source>
        <dbReference type="ARBA" id="ARBA00023136"/>
    </source>
</evidence>
<dbReference type="STRING" id="135208.A0A4Z0A8F4"/>
<evidence type="ECO:0000256" key="2">
    <source>
        <dbReference type="ARBA" id="ARBA00007891"/>
    </source>
</evidence>
<dbReference type="GO" id="GO:0006890">
    <property type="term" value="P:retrograde vesicle-mediated transport, Golgi to endoplasmic reticulum"/>
    <property type="evidence" value="ECO:0007669"/>
    <property type="project" value="TreeGrafter"/>
</dbReference>
<dbReference type="Proteomes" id="UP000298061">
    <property type="component" value="Unassembled WGS sequence"/>
</dbReference>
<dbReference type="GO" id="GO:0031201">
    <property type="term" value="C:SNARE complex"/>
    <property type="evidence" value="ECO:0007669"/>
    <property type="project" value="TreeGrafter"/>
</dbReference>
<dbReference type="GO" id="GO:0015031">
    <property type="term" value="P:protein transport"/>
    <property type="evidence" value="ECO:0007669"/>
    <property type="project" value="UniProtKB-KW"/>
</dbReference>
<dbReference type="PANTHER" id="PTHR13050">
    <property type="entry name" value="USE1-LIKE PROTEIN"/>
    <property type="match status" value="1"/>
</dbReference>
<sequence length="287" mass="31633">MSLQSNEQVLHDRINLSRLVKRLEKAVDASDWADGERQDVWMKSQGMLQKLKYARTLLKNVEFYDEMEVSSRFRQRHEDLRKTIERLESAVETVNARTEPKPTRPASILSTLPLPPPSARGVEPSPVSANAKSEAAESSESEPELQRPEMDLLLGPADDAPLVSDSVSTTLLPPTSGTSPSSATSAPSPAFLQNSAAVQEEMSAQLAQMAGQLRRNAIHFSEVLAKDQAVMGGAEEKIGANYDVMKKERVRLRDHRGKSLGTTCLTLTSVFVVAIAFIIMFFVIRIT</sequence>
<dbReference type="PANTHER" id="PTHR13050:SF7">
    <property type="entry name" value="VESICLE TRANSPORT PROTEIN USE1"/>
    <property type="match status" value="1"/>
</dbReference>
<evidence type="ECO:0000256" key="3">
    <source>
        <dbReference type="ARBA" id="ARBA00022448"/>
    </source>
</evidence>
<dbReference type="InterPro" id="IPR019150">
    <property type="entry name" value="Vesicle_transport_protein_Use1"/>
</dbReference>
<keyword evidence="3" id="KW-0813">Transport</keyword>
<reference evidence="12 13" key="1">
    <citation type="submission" date="2019-02" db="EMBL/GenBank/DDBJ databases">
        <title>Genome sequencing of the rare red list fungi Hericium alpestre (H. flagellum).</title>
        <authorList>
            <person name="Buettner E."/>
            <person name="Kellner H."/>
        </authorList>
    </citation>
    <scope>NUCLEOTIDE SEQUENCE [LARGE SCALE GENOMIC DNA]</scope>
    <source>
        <strain evidence="12 13">DSM 108284</strain>
    </source>
</reference>
<evidence type="ECO:0000256" key="8">
    <source>
        <dbReference type="ARBA" id="ARBA00022989"/>
    </source>
</evidence>
<evidence type="ECO:0000256" key="11">
    <source>
        <dbReference type="SAM" id="Phobius"/>
    </source>
</evidence>
<evidence type="ECO:0000256" key="4">
    <source>
        <dbReference type="ARBA" id="ARBA00022692"/>
    </source>
</evidence>
<dbReference type="OrthoDB" id="4506189at2759"/>
<dbReference type="AlphaFoldDB" id="A0A4Z0A8F4"/>
<evidence type="ECO:0000313" key="13">
    <source>
        <dbReference type="Proteomes" id="UP000298061"/>
    </source>
</evidence>
<evidence type="ECO:0000256" key="6">
    <source>
        <dbReference type="ARBA" id="ARBA00022892"/>
    </source>
</evidence>
<comment type="subcellular location">
    <subcellularLocation>
        <location evidence="1">Endoplasmic reticulum membrane</location>
        <topology evidence="1">Single-pass type IV membrane protein</topology>
    </subcellularLocation>
</comment>
<dbReference type="GO" id="GO:0005484">
    <property type="term" value="F:SNAP receptor activity"/>
    <property type="evidence" value="ECO:0007669"/>
    <property type="project" value="TreeGrafter"/>
</dbReference>
<keyword evidence="13" id="KW-1185">Reference proteome</keyword>
<organism evidence="12 13">
    <name type="scientific">Hericium alpestre</name>
    <dbReference type="NCBI Taxonomy" id="135208"/>
    <lineage>
        <taxon>Eukaryota</taxon>
        <taxon>Fungi</taxon>
        <taxon>Dikarya</taxon>
        <taxon>Basidiomycota</taxon>
        <taxon>Agaricomycotina</taxon>
        <taxon>Agaricomycetes</taxon>
        <taxon>Russulales</taxon>
        <taxon>Hericiaceae</taxon>
        <taxon>Hericium</taxon>
    </lineage>
</organism>
<comment type="caution">
    <text evidence="12">The sequence shown here is derived from an EMBL/GenBank/DDBJ whole genome shotgun (WGS) entry which is preliminary data.</text>
</comment>
<dbReference type="GO" id="GO:0005789">
    <property type="term" value="C:endoplasmic reticulum membrane"/>
    <property type="evidence" value="ECO:0007669"/>
    <property type="project" value="UniProtKB-SubCell"/>
</dbReference>
<evidence type="ECO:0000313" key="12">
    <source>
        <dbReference type="EMBL" id="TFY82544.1"/>
    </source>
</evidence>
<dbReference type="CDD" id="cd15860">
    <property type="entry name" value="SNARE_USE1"/>
    <property type="match status" value="1"/>
</dbReference>
<feature type="transmembrane region" description="Helical" evidence="11">
    <location>
        <begin position="259"/>
        <end position="284"/>
    </location>
</feature>
<evidence type="ECO:0000256" key="7">
    <source>
        <dbReference type="ARBA" id="ARBA00022927"/>
    </source>
</evidence>
<evidence type="ECO:0000256" key="1">
    <source>
        <dbReference type="ARBA" id="ARBA00004163"/>
    </source>
</evidence>
<keyword evidence="8 11" id="KW-1133">Transmembrane helix</keyword>
<keyword evidence="9 11" id="KW-0472">Membrane</keyword>
<accession>A0A4Z0A8F4</accession>
<keyword evidence="5" id="KW-0256">Endoplasmic reticulum</keyword>
<keyword evidence="7" id="KW-0653">Protein transport</keyword>
<evidence type="ECO:0000256" key="5">
    <source>
        <dbReference type="ARBA" id="ARBA00022824"/>
    </source>
</evidence>
<comment type="similarity">
    <text evidence="2">Belongs to the USE1 family.</text>
</comment>
<evidence type="ECO:0000256" key="10">
    <source>
        <dbReference type="SAM" id="MobiDB-lite"/>
    </source>
</evidence>
<name>A0A4Z0A8F4_9AGAM</name>
<dbReference type="EMBL" id="SFCI01000098">
    <property type="protein sequence ID" value="TFY82544.1"/>
    <property type="molecule type" value="Genomic_DNA"/>
</dbReference>
<gene>
    <name evidence="12" type="ORF">EWM64_g1459</name>
</gene>